<proteinExistence type="inferred from homology"/>
<dbReference type="Gene3D" id="3.40.50.620">
    <property type="entry name" value="HUPs"/>
    <property type="match status" value="1"/>
</dbReference>
<dbReference type="SUPFAM" id="SSF52402">
    <property type="entry name" value="Adenine nucleotide alpha hydrolases-like"/>
    <property type="match status" value="1"/>
</dbReference>
<name>A0A151AEA7_9EURY</name>
<dbReference type="OrthoDB" id="105697at2157"/>
<comment type="caution">
    <text evidence="3">The sequence shown here is derived from an EMBL/GenBank/DDBJ whole genome shotgun (WGS) entry which is preliminary data.</text>
</comment>
<dbReference type="Proteomes" id="UP000075321">
    <property type="component" value="Unassembled WGS sequence"/>
</dbReference>
<dbReference type="AlphaFoldDB" id="A0A151AEA7"/>
<evidence type="ECO:0000313" key="3">
    <source>
        <dbReference type="EMBL" id="KYH25920.1"/>
    </source>
</evidence>
<evidence type="ECO:0000313" key="4">
    <source>
        <dbReference type="Proteomes" id="UP000075321"/>
    </source>
</evidence>
<dbReference type="CDD" id="cd00293">
    <property type="entry name" value="USP-like"/>
    <property type="match status" value="1"/>
</dbReference>
<dbReference type="InterPro" id="IPR014729">
    <property type="entry name" value="Rossmann-like_a/b/a_fold"/>
</dbReference>
<gene>
    <name evidence="3" type="ORF">HAPAU_25980</name>
</gene>
<dbReference type="PANTHER" id="PTHR46268">
    <property type="entry name" value="STRESS RESPONSE PROTEIN NHAX"/>
    <property type="match status" value="1"/>
</dbReference>
<dbReference type="InterPro" id="IPR006016">
    <property type="entry name" value="UspA"/>
</dbReference>
<dbReference type="RefSeq" id="WP_066383081.1">
    <property type="nucleotide sequence ID" value="NZ_LTAZ01000005.1"/>
</dbReference>
<evidence type="ECO:0000256" key="1">
    <source>
        <dbReference type="ARBA" id="ARBA00008791"/>
    </source>
</evidence>
<protein>
    <submittedName>
        <fullName evidence="3">Universal stress protein</fullName>
    </submittedName>
</protein>
<organism evidence="3 4">
    <name type="scientific">Halalkalicoccus paucihalophilus</name>
    <dbReference type="NCBI Taxonomy" id="1008153"/>
    <lineage>
        <taxon>Archaea</taxon>
        <taxon>Methanobacteriati</taxon>
        <taxon>Methanobacteriota</taxon>
        <taxon>Stenosarchaea group</taxon>
        <taxon>Halobacteria</taxon>
        <taxon>Halobacteriales</taxon>
        <taxon>Halococcaceae</taxon>
        <taxon>Halalkalicoccus</taxon>
    </lineage>
</organism>
<dbReference type="EMBL" id="LTAZ01000005">
    <property type="protein sequence ID" value="KYH25920.1"/>
    <property type="molecule type" value="Genomic_DNA"/>
</dbReference>
<dbReference type="PANTHER" id="PTHR46268:SF6">
    <property type="entry name" value="UNIVERSAL STRESS PROTEIN UP12"/>
    <property type="match status" value="1"/>
</dbReference>
<dbReference type="PATRIC" id="fig|1008153.3.peg.2649"/>
<dbReference type="InterPro" id="IPR006015">
    <property type="entry name" value="Universal_stress_UspA"/>
</dbReference>
<feature type="domain" description="UspA" evidence="2">
    <location>
        <begin position="1"/>
        <end position="135"/>
    </location>
</feature>
<keyword evidence="4" id="KW-1185">Reference proteome</keyword>
<dbReference type="Pfam" id="PF00582">
    <property type="entry name" value="Usp"/>
    <property type="match status" value="1"/>
</dbReference>
<reference evidence="3 4" key="1">
    <citation type="submission" date="2016-02" db="EMBL/GenBank/DDBJ databases">
        <title>Genome sequence of Halalkalicoccus paucihalophilus DSM 24557.</title>
        <authorList>
            <person name="Poehlein A."/>
            <person name="Daniel R."/>
        </authorList>
    </citation>
    <scope>NUCLEOTIDE SEQUENCE [LARGE SCALE GENOMIC DNA]</scope>
    <source>
        <strain evidence="3 4">DSM 24557</strain>
    </source>
</reference>
<evidence type="ECO:0000259" key="2">
    <source>
        <dbReference type="Pfam" id="PF00582"/>
    </source>
</evidence>
<dbReference type="PRINTS" id="PR01438">
    <property type="entry name" value="UNVRSLSTRESS"/>
</dbReference>
<accession>A0A151AEA7</accession>
<comment type="similarity">
    <text evidence="1">Belongs to the universal stress protein A family.</text>
</comment>
<sequence>MYDRILIPTDGSNAAEKGVEHGIELASRYDAVVDTLYVIDERLYNTPALSSTEAIFEKLEADGETAMDLVAERAAEAGVEVATHVVRGLPHERIVEFADEHDDLIVMGKRGRGDVSPPHIGSVTDRVFRTASVPVFPV</sequence>